<dbReference type="InterPro" id="IPR009091">
    <property type="entry name" value="RCC1/BLIP-II"/>
</dbReference>
<feature type="chain" id="PRO_5046816933" evidence="1">
    <location>
        <begin position="20"/>
        <end position="553"/>
    </location>
</feature>
<gene>
    <name evidence="2" type="ORF">JYT35_00390</name>
</gene>
<keyword evidence="1" id="KW-0732">Signal</keyword>
<evidence type="ECO:0000313" key="2">
    <source>
        <dbReference type="EMBL" id="MBN4059558.1"/>
    </source>
</evidence>
<comment type="caution">
    <text evidence="2">The sequence shown here is derived from an EMBL/GenBank/DDBJ whole genome shotgun (WGS) entry which is preliminary data.</text>
</comment>
<feature type="signal peptide" evidence="1">
    <location>
        <begin position="1"/>
        <end position="19"/>
    </location>
</feature>
<dbReference type="EMBL" id="JAFIUH010000003">
    <property type="protein sequence ID" value="MBN4059558.1"/>
    <property type="molecule type" value="Genomic_DNA"/>
</dbReference>
<sequence>MVALSLVAAVAGSLGPVSAAPSDPTVALVSWPDGDGYLVVSRSGRLWTFGSAVSLGSPSDLGVAGVDLVAVATRSAADGYWMFGSDGGVFAYGNAAFHGSAASLSLRDPMVGATPTAAGDGYWMVAADGGIFAYGNAAFSGSAATLPLRQPVVAMSSTPGGGGYWLVASDGGVFAYGDAEFHGSAATLTLASPIIGMLPTFSGSGYWLFASDGGVFAYGDAGFFGSGASTGLAFSAMAPTPDLAGYRLLTNDGQISVFGAATDLGSPADASAACDPYSANTWPTLDVSDLPVHSRSSAYIASIGVAGSLHPDFGTVWNGAPNGIPFVTVDESTPLSDVTFLYADESDPGPYPIPDNAPIEGGPDADGDRHILLVNKDDCVLHELFDARPPATPGGAWSAGSGARFDMSTWALRPDGWTSADAAGLPIWPLLVRYDEVASGRIDHAIRITVPRTQRAYLHPATHFASSDSNPDLPPMGLRMRLRADFDISGFPAEVQVILTAMKTYGVIVADNGSAWFVSGAPDPRWDDDALATMRDVPGSAFEVVDTGEPLRP</sequence>
<organism evidence="2 3">
    <name type="scientific">Acidimicrobium ferrooxidans</name>
    <dbReference type="NCBI Taxonomy" id="53635"/>
    <lineage>
        <taxon>Bacteria</taxon>
        <taxon>Bacillati</taxon>
        <taxon>Actinomycetota</taxon>
        <taxon>Acidimicrobiia</taxon>
        <taxon>Acidimicrobiales</taxon>
        <taxon>Acidimicrobiaceae</taxon>
        <taxon>Acidimicrobium</taxon>
    </lineage>
</organism>
<dbReference type="Proteomes" id="UP000724964">
    <property type="component" value="Unassembled WGS sequence"/>
</dbReference>
<evidence type="ECO:0000313" key="3">
    <source>
        <dbReference type="Proteomes" id="UP000724964"/>
    </source>
</evidence>
<protein>
    <submittedName>
        <fullName evidence="2">Uncharacterized protein</fullName>
    </submittedName>
</protein>
<reference evidence="2" key="1">
    <citation type="submission" date="2021-02" db="EMBL/GenBank/DDBJ databases">
        <title>Activity-based single-cell genomes from oceanic crustal fluid captures similar information to metagenomic and metatranscriptomic surveys with orders of magnitude less sampling.</title>
        <authorList>
            <person name="D'Angelo T.S."/>
            <person name="Orcutt B.N."/>
        </authorList>
    </citation>
    <scope>NUCLEOTIDE SEQUENCE [LARGE SCALE GENOMIC DNA]</scope>
    <source>
        <strain evidence="2">AH-315-J10</strain>
    </source>
</reference>
<dbReference type="Gene3D" id="2.130.10.30">
    <property type="entry name" value="Regulator of chromosome condensation 1/beta-lactamase-inhibitor protein II"/>
    <property type="match status" value="1"/>
</dbReference>
<name>A0ABS3APT9_9ACTN</name>
<evidence type="ECO:0000256" key="1">
    <source>
        <dbReference type="SAM" id="SignalP"/>
    </source>
</evidence>
<keyword evidence="3" id="KW-1185">Reference proteome</keyword>
<proteinExistence type="predicted"/>
<accession>A0ABS3APT9</accession>